<sequence length="98" mass="10872">MDIGREEKALAFNQADTRFHKLGKRRRAAQEAGQQAPEQPGPLIDPNLFAKEIRDNGNTMMEAIAAKISVLPAQIREETRTGDKLKSSGEARPFNGIR</sequence>
<feature type="region of interest" description="Disordered" evidence="1">
    <location>
        <begin position="78"/>
        <end position="98"/>
    </location>
</feature>
<gene>
    <name evidence="2" type="ORF">KHLLAP_LOCUS9495</name>
</gene>
<comment type="caution">
    <text evidence="2">The sequence shown here is derived from an EMBL/GenBank/DDBJ whole genome shotgun (WGS) entry which is preliminary data.</text>
</comment>
<proteinExistence type="predicted"/>
<feature type="compositionally biased region" description="Basic and acidic residues" evidence="1">
    <location>
        <begin position="78"/>
        <end position="89"/>
    </location>
</feature>
<reference evidence="2" key="1">
    <citation type="submission" date="2023-10" db="EMBL/GenBank/DDBJ databases">
        <authorList>
            <person name="Hackl T."/>
        </authorList>
    </citation>
    <scope>NUCLEOTIDE SEQUENCE</scope>
</reference>
<feature type="region of interest" description="Disordered" evidence="1">
    <location>
        <begin position="24"/>
        <end position="46"/>
    </location>
</feature>
<evidence type="ECO:0000313" key="2">
    <source>
        <dbReference type="EMBL" id="CAJ2509027.1"/>
    </source>
</evidence>
<dbReference type="EMBL" id="CAUWAG010000012">
    <property type="protein sequence ID" value="CAJ2509027.1"/>
    <property type="molecule type" value="Genomic_DNA"/>
</dbReference>
<evidence type="ECO:0000256" key="1">
    <source>
        <dbReference type="SAM" id="MobiDB-lite"/>
    </source>
</evidence>
<dbReference type="AlphaFoldDB" id="A0AAI8VRA5"/>
<organism evidence="2 3">
    <name type="scientific">Anthostomella pinea</name>
    <dbReference type="NCBI Taxonomy" id="933095"/>
    <lineage>
        <taxon>Eukaryota</taxon>
        <taxon>Fungi</taxon>
        <taxon>Dikarya</taxon>
        <taxon>Ascomycota</taxon>
        <taxon>Pezizomycotina</taxon>
        <taxon>Sordariomycetes</taxon>
        <taxon>Xylariomycetidae</taxon>
        <taxon>Xylariales</taxon>
        <taxon>Xylariaceae</taxon>
        <taxon>Anthostomella</taxon>
    </lineage>
</organism>
<evidence type="ECO:0000313" key="3">
    <source>
        <dbReference type="Proteomes" id="UP001295740"/>
    </source>
</evidence>
<dbReference type="Proteomes" id="UP001295740">
    <property type="component" value="Unassembled WGS sequence"/>
</dbReference>
<protein>
    <submittedName>
        <fullName evidence="2">Uu.00g140530.m01.CDS01</fullName>
    </submittedName>
</protein>
<accession>A0AAI8VRA5</accession>
<keyword evidence="3" id="KW-1185">Reference proteome</keyword>
<name>A0AAI8VRA5_9PEZI</name>
<feature type="compositionally biased region" description="Low complexity" evidence="1">
    <location>
        <begin position="30"/>
        <end position="42"/>
    </location>
</feature>